<dbReference type="AlphaFoldDB" id="A0A0C3Q8R1"/>
<dbReference type="EMBL" id="KN823162">
    <property type="protein sequence ID" value="KIO20776.1"/>
    <property type="molecule type" value="Genomic_DNA"/>
</dbReference>
<evidence type="ECO:0000313" key="2">
    <source>
        <dbReference type="Proteomes" id="UP000054248"/>
    </source>
</evidence>
<reference evidence="1 2" key="1">
    <citation type="submission" date="2014-04" db="EMBL/GenBank/DDBJ databases">
        <authorList>
            <consortium name="DOE Joint Genome Institute"/>
            <person name="Kuo A."/>
            <person name="Girlanda M."/>
            <person name="Perotto S."/>
            <person name="Kohler A."/>
            <person name="Nagy L.G."/>
            <person name="Floudas D."/>
            <person name="Copeland A."/>
            <person name="Barry K.W."/>
            <person name="Cichocki N."/>
            <person name="Veneault-Fourrey C."/>
            <person name="LaButti K."/>
            <person name="Lindquist E.A."/>
            <person name="Lipzen A."/>
            <person name="Lundell T."/>
            <person name="Morin E."/>
            <person name="Murat C."/>
            <person name="Sun H."/>
            <person name="Tunlid A."/>
            <person name="Henrissat B."/>
            <person name="Grigoriev I.V."/>
            <person name="Hibbett D.S."/>
            <person name="Martin F."/>
            <person name="Nordberg H.P."/>
            <person name="Cantor M.N."/>
            <person name="Hua S.X."/>
        </authorList>
    </citation>
    <scope>NUCLEOTIDE SEQUENCE [LARGE SCALE GENOMIC DNA]</scope>
    <source>
        <strain evidence="1 2">MUT 4182</strain>
    </source>
</reference>
<organism evidence="1 2">
    <name type="scientific">Tulasnella calospora MUT 4182</name>
    <dbReference type="NCBI Taxonomy" id="1051891"/>
    <lineage>
        <taxon>Eukaryota</taxon>
        <taxon>Fungi</taxon>
        <taxon>Dikarya</taxon>
        <taxon>Basidiomycota</taxon>
        <taxon>Agaricomycotina</taxon>
        <taxon>Agaricomycetes</taxon>
        <taxon>Cantharellales</taxon>
        <taxon>Tulasnellaceae</taxon>
        <taxon>Tulasnella</taxon>
    </lineage>
</organism>
<keyword evidence="2" id="KW-1185">Reference proteome</keyword>
<gene>
    <name evidence="1" type="ORF">M407DRAFT_134095</name>
</gene>
<evidence type="ECO:0000313" key="1">
    <source>
        <dbReference type="EMBL" id="KIO20776.1"/>
    </source>
</evidence>
<proteinExistence type="predicted"/>
<dbReference type="Proteomes" id="UP000054248">
    <property type="component" value="Unassembled WGS sequence"/>
</dbReference>
<accession>A0A0C3Q8R1</accession>
<dbReference type="HOGENOM" id="CLU_2741910_0_0_1"/>
<sequence length="71" mass="7876">MVRKMVAVGSRIETPGTAETPRRAYPASLSVSIKWTGKSLLYSGIVRFPSTFVRCTFTGKKKEEKVDISHS</sequence>
<reference evidence="2" key="2">
    <citation type="submission" date="2015-01" db="EMBL/GenBank/DDBJ databases">
        <title>Evolutionary Origins and Diversification of the Mycorrhizal Mutualists.</title>
        <authorList>
            <consortium name="DOE Joint Genome Institute"/>
            <consortium name="Mycorrhizal Genomics Consortium"/>
            <person name="Kohler A."/>
            <person name="Kuo A."/>
            <person name="Nagy L.G."/>
            <person name="Floudas D."/>
            <person name="Copeland A."/>
            <person name="Barry K.W."/>
            <person name="Cichocki N."/>
            <person name="Veneault-Fourrey C."/>
            <person name="LaButti K."/>
            <person name="Lindquist E.A."/>
            <person name="Lipzen A."/>
            <person name="Lundell T."/>
            <person name="Morin E."/>
            <person name="Murat C."/>
            <person name="Riley R."/>
            <person name="Ohm R."/>
            <person name="Sun H."/>
            <person name="Tunlid A."/>
            <person name="Henrissat B."/>
            <person name="Grigoriev I.V."/>
            <person name="Hibbett D.S."/>
            <person name="Martin F."/>
        </authorList>
    </citation>
    <scope>NUCLEOTIDE SEQUENCE [LARGE SCALE GENOMIC DNA]</scope>
    <source>
        <strain evidence="2">MUT 4182</strain>
    </source>
</reference>
<protein>
    <submittedName>
        <fullName evidence="1">Uncharacterized protein</fullName>
    </submittedName>
</protein>
<name>A0A0C3Q8R1_9AGAM</name>